<dbReference type="Proteomes" id="UP000829364">
    <property type="component" value="Chromosome 14"/>
</dbReference>
<proteinExistence type="predicted"/>
<evidence type="ECO:0000256" key="1">
    <source>
        <dbReference type="SAM" id="SignalP"/>
    </source>
</evidence>
<reference evidence="2" key="1">
    <citation type="submission" date="2021-11" db="EMBL/GenBank/DDBJ databases">
        <title>Purpureocillium_takamizusanense_genome.</title>
        <authorList>
            <person name="Nguyen N.-H."/>
        </authorList>
    </citation>
    <scope>NUCLEOTIDE SEQUENCE</scope>
    <source>
        <strain evidence="2">PT3</strain>
    </source>
</reference>
<name>A0A9Q8QUI7_9HYPO</name>
<sequence length="58" mass="6122">MHVNLFLCAAVYIFVRATADAATADKILDARVVQGSSEDEAGKKAAKLNNRDVIAGVC</sequence>
<dbReference type="EMBL" id="CP086367">
    <property type="protein sequence ID" value="UNI25004.1"/>
    <property type="molecule type" value="Genomic_DNA"/>
</dbReference>
<feature type="chain" id="PRO_5040359838" evidence="1">
    <location>
        <begin position="22"/>
        <end position="58"/>
    </location>
</feature>
<organism evidence="2 3">
    <name type="scientific">Purpureocillium takamizusanense</name>
    <dbReference type="NCBI Taxonomy" id="2060973"/>
    <lineage>
        <taxon>Eukaryota</taxon>
        <taxon>Fungi</taxon>
        <taxon>Dikarya</taxon>
        <taxon>Ascomycota</taxon>
        <taxon>Pezizomycotina</taxon>
        <taxon>Sordariomycetes</taxon>
        <taxon>Hypocreomycetidae</taxon>
        <taxon>Hypocreales</taxon>
        <taxon>Ophiocordycipitaceae</taxon>
        <taxon>Purpureocillium</taxon>
    </lineage>
</organism>
<protein>
    <submittedName>
        <fullName evidence="2">Uncharacterized protein</fullName>
    </submittedName>
</protein>
<gene>
    <name evidence="2" type="ORF">JDV02_010714</name>
</gene>
<evidence type="ECO:0000313" key="2">
    <source>
        <dbReference type="EMBL" id="UNI25004.1"/>
    </source>
</evidence>
<keyword evidence="1" id="KW-0732">Signal</keyword>
<dbReference type="RefSeq" id="XP_047848485.1">
    <property type="nucleotide sequence ID" value="XM_047992471.1"/>
</dbReference>
<dbReference type="GeneID" id="72072657"/>
<accession>A0A9Q8QUI7</accession>
<keyword evidence="3" id="KW-1185">Reference proteome</keyword>
<dbReference type="KEGG" id="ptkz:JDV02_010714"/>
<evidence type="ECO:0000313" key="3">
    <source>
        <dbReference type="Proteomes" id="UP000829364"/>
    </source>
</evidence>
<dbReference type="AlphaFoldDB" id="A0A9Q8QUI7"/>
<feature type="signal peptide" evidence="1">
    <location>
        <begin position="1"/>
        <end position="21"/>
    </location>
</feature>